<feature type="region of interest" description="Disordered" evidence="2">
    <location>
        <begin position="41"/>
        <end position="63"/>
    </location>
</feature>
<organism evidence="3 4">
    <name type="scientific">Eragrostis curvula</name>
    <name type="common">weeping love grass</name>
    <dbReference type="NCBI Taxonomy" id="38414"/>
    <lineage>
        <taxon>Eukaryota</taxon>
        <taxon>Viridiplantae</taxon>
        <taxon>Streptophyta</taxon>
        <taxon>Embryophyta</taxon>
        <taxon>Tracheophyta</taxon>
        <taxon>Spermatophyta</taxon>
        <taxon>Magnoliopsida</taxon>
        <taxon>Liliopsida</taxon>
        <taxon>Poales</taxon>
        <taxon>Poaceae</taxon>
        <taxon>PACMAD clade</taxon>
        <taxon>Chloridoideae</taxon>
        <taxon>Eragrostideae</taxon>
        <taxon>Eragrostidinae</taxon>
        <taxon>Eragrostis</taxon>
    </lineage>
</organism>
<evidence type="ECO:0000256" key="1">
    <source>
        <dbReference type="SAM" id="Coils"/>
    </source>
</evidence>
<proteinExistence type="predicted"/>
<protein>
    <submittedName>
        <fullName evidence="3">Uncharacterized protein</fullName>
    </submittedName>
</protein>
<gene>
    <name evidence="3" type="ORF">EJB05_26619</name>
</gene>
<accession>A0A5J9ULQ7</accession>
<dbReference type="Gramene" id="TVU24201">
    <property type="protein sequence ID" value="TVU24201"/>
    <property type="gene ID" value="EJB05_26619"/>
</dbReference>
<keyword evidence="4" id="KW-1185">Reference proteome</keyword>
<feature type="coiled-coil region" evidence="1">
    <location>
        <begin position="177"/>
        <end position="218"/>
    </location>
</feature>
<keyword evidence="1" id="KW-0175">Coiled coil</keyword>
<evidence type="ECO:0000256" key="2">
    <source>
        <dbReference type="SAM" id="MobiDB-lite"/>
    </source>
</evidence>
<feature type="non-terminal residue" evidence="3">
    <location>
        <position position="1"/>
    </location>
</feature>
<dbReference type="EMBL" id="RWGY01000013">
    <property type="protein sequence ID" value="TVU24201.1"/>
    <property type="molecule type" value="Genomic_DNA"/>
</dbReference>
<sequence length="406" mass="44580">MRVSHSLPTEEEPVMTAEKTVPVEGELNVETGMEKTVATEPTLALDGDGQGNPEETNQEIAESSALVLHPSPSPAVEVQMMSREDPLVNRPQGLGGASSSGLDIEVEDLPPPTIEFNPALFEFKESQKRSGSLSFEFAGEKVVINEEEDEKEFDLSENQLIDLIDTQQFFKVLKSAADSLHEDLTVKQLKIQEQQEELARLKAELSTAHKERAEFELALAAQPKLTKDDLDEFELLKRNAPLLRESAAKANLEAESKAKALSTALREKDALKVELDNLRTDSDLILAEKEEIQGELMTLKGENTSLIQSARAVWQFTWPVPEEMPEGPLPATLAQVPEALRAHCKSVAEYAARHSLGVVKSLYPKIDLASCKEGYAKGTTIERANQLSMEAGSCAEELVKDVPLSP</sequence>
<comment type="caution">
    <text evidence="3">The sequence shown here is derived from an EMBL/GenBank/DDBJ whole genome shotgun (WGS) entry which is preliminary data.</text>
</comment>
<dbReference type="AlphaFoldDB" id="A0A5J9ULQ7"/>
<feature type="region of interest" description="Disordered" evidence="2">
    <location>
        <begin position="1"/>
        <end position="25"/>
    </location>
</feature>
<name>A0A5J9ULQ7_9POAL</name>
<reference evidence="3 4" key="1">
    <citation type="journal article" date="2019" name="Sci. Rep.">
        <title>A high-quality genome of Eragrostis curvula grass provides insights into Poaceae evolution and supports new strategies to enhance forage quality.</title>
        <authorList>
            <person name="Carballo J."/>
            <person name="Santos B.A.C.M."/>
            <person name="Zappacosta D."/>
            <person name="Garbus I."/>
            <person name="Selva J.P."/>
            <person name="Gallo C.A."/>
            <person name="Diaz A."/>
            <person name="Albertini E."/>
            <person name="Caccamo M."/>
            <person name="Echenique V."/>
        </authorList>
    </citation>
    <scope>NUCLEOTIDE SEQUENCE [LARGE SCALE GENOMIC DNA]</scope>
    <source>
        <strain evidence="4">cv. Victoria</strain>
        <tissue evidence="3">Leaf</tissue>
    </source>
</reference>
<dbReference type="Proteomes" id="UP000324897">
    <property type="component" value="Chromosome 2"/>
</dbReference>
<evidence type="ECO:0000313" key="4">
    <source>
        <dbReference type="Proteomes" id="UP000324897"/>
    </source>
</evidence>
<evidence type="ECO:0000313" key="3">
    <source>
        <dbReference type="EMBL" id="TVU24201.1"/>
    </source>
</evidence>